<accession>A0A1J7I546</accession>
<evidence type="ECO:0000313" key="1">
    <source>
        <dbReference type="EMBL" id="OIW22646.1"/>
    </source>
</evidence>
<proteinExistence type="predicted"/>
<gene>
    <name evidence="1" type="ORF">CONLIGDRAFT_687299</name>
</gene>
<dbReference type="Proteomes" id="UP000182658">
    <property type="component" value="Unassembled WGS sequence"/>
</dbReference>
<evidence type="ECO:0000313" key="2">
    <source>
        <dbReference type="Proteomes" id="UP000182658"/>
    </source>
</evidence>
<organism evidence="1 2">
    <name type="scientific">Coniochaeta ligniaria NRRL 30616</name>
    <dbReference type="NCBI Taxonomy" id="1408157"/>
    <lineage>
        <taxon>Eukaryota</taxon>
        <taxon>Fungi</taxon>
        <taxon>Dikarya</taxon>
        <taxon>Ascomycota</taxon>
        <taxon>Pezizomycotina</taxon>
        <taxon>Sordariomycetes</taxon>
        <taxon>Sordariomycetidae</taxon>
        <taxon>Coniochaetales</taxon>
        <taxon>Coniochaetaceae</taxon>
        <taxon>Coniochaeta</taxon>
    </lineage>
</organism>
<dbReference type="OrthoDB" id="5282002at2759"/>
<dbReference type="AlphaFoldDB" id="A0A1J7I546"/>
<dbReference type="EMBL" id="KV875111">
    <property type="protein sequence ID" value="OIW22646.1"/>
    <property type="molecule type" value="Genomic_DNA"/>
</dbReference>
<protein>
    <submittedName>
        <fullName evidence="1">Uncharacterized protein</fullName>
    </submittedName>
</protein>
<name>A0A1J7I546_9PEZI</name>
<dbReference type="STRING" id="1408157.A0A1J7I546"/>
<reference evidence="1 2" key="1">
    <citation type="submission" date="2016-10" db="EMBL/GenBank/DDBJ databases">
        <title>Draft genome sequence of Coniochaeta ligniaria NRRL30616, a lignocellulolytic fungus for bioabatement of inhibitors in plant biomass hydrolysates.</title>
        <authorList>
            <consortium name="DOE Joint Genome Institute"/>
            <person name="Jimenez D.J."/>
            <person name="Hector R.E."/>
            <person name="Riley R."/>
            <person name="Sun H."/>
            <person name="Grigoriev I.V."/>
            <person name="Van Elsas J.D."/>
            <person name="Nichols N.N."/>
        </authorList>
    </citation>
    <scope>NUCLEOTIDE SEQUENCE [LARGE SCALE GENOMIC DNA]</scope>
    <source>
        <strain evidence="1 2">NRRL 30616</strain>
    </source>
</reference>
<sequence length="85" mass="10416">MRMWDIRTLFLDVDRFFKSYSRYCDFDRISSDLRVAEKESNTIVEKWPMRLIHQPGQEGAQEEFKVMLRSNFTGMERYLEWKKVV</sequence>
<keyword evidence="2" id="KW-1185">Reference proteome</keyword>
<dbReference type="InParanoid" id="A0A1J7I546"/>